<evidence type="ECO:0000313" key="1">
    <source>
        <dbReference type="EMBL" id="ABT13905.1"/>
    </source>
</evidence>
<gene>
    <name evidence="1" type="primary">m351R</name>
    <name evidence="1" type="ORF">MT325_m351R</name>
</gene>
<protein>
    <submittedName>
        <fullName evidence="1">Uncharacterized protein m351R</fullName>
    </submittedName>
</protein>
<dbReference type="Proteomes" id="UP000246715">
    <property type="component" value="Segment"/>
</dbReference>
<sequence>MVLETITSLRGGGKVVDTASTRSETHVLGGTLGCTPLWLQFQYVHTFGELSTCCTCRTREVSILILFANSRLWYILWACLTCRLDNASDTCGH</sequence>
<organism evidence="1 2">
    <name type="scientific">Paramecium bursaria Chlorella virus MT325</name>
    <name type="common">PBCV-MT325</name>
    <dbReference type="NCBI Taxonomy" id="346932"/>
    <lineage>
        <taxon>Viruses</taxon>
        <taxon>Varidnaviria</taxon>
        <taxon>Bamfordvirae</taxon>
        <taxon>Nucleocytoviricota</taxon>
        <taxon>Megaviricetes</taxon>
        <taxon>Algavirales</taxon>
        <taxon>Phycodnaviridae</taxon>
        <taxon>Chlorovirus</taxon>
        <taxon>Chlorovirus conductrix</taxon>
        <taxon>Paramecium bursaria Chlorella virus A1</taxon>
    </lineage>
</organism>
<proteinExistence type="predicted"/>
<name>A7IU81_PBCVM</name>
<organismHost>
    <name type="scientific">Paramecium bursaria</name>
    <dbReference type="NCBI Taxonomy" id="74790"/>
</organismHost>
<reference evidence="1 2" key="1">
    <citation type="journal article" date="2007" name="Virology">
        <title>Sequence and annotation of the 314-kb MT325 and the 321-kb FR483 viruses that infect Chlorella Pbi.</title>
        <authorList>
            <person name="Fitzgerald L.A."/>
            <person name="Graves M.V."/>
            <person name="Li X."/>
            <person name="Feldblyum T."/>
            <person name="Hartigan J."/>
            <person name="Van Etten J.L."/>
        </authorList>
    </citation>
    <scope>NUCLEOTIDE SEQUENCE [LARGE SCALE GENOMIC DNA]</scope>
    <source>
        <strain evidence="1 2">MT325</strain>
    </source>
</reference>
<dbReference type="EMBL" id="DQ491001">
    <property type="protein sequence ID" value="ABT13905.1"/>
    <property type="molecule type" value="Genomic_DNA"/>
</dbReference>
<evidence type="ECO:0000313" key="2">
    <source>
        <dbReference type="Proteomes" id="UP000246715"/>
    </source>
</evidence>
<accession>A7IU81</accession>